<dbReference type="eggNOG" id="ENOG502TJPS">
    <property type="taxonomic scope" value="Eukaryota"/>
</dbReference>
<protein>
    <recommendedName>
        <fullName evidence="2">SPK domain-containing protein</fullName>
    </recommendedName>
</protein>
<accession>G0P3H0</accession>
<dbReference type="OrthoDB" id="5808641at2759"/>
<dbReference type="Pfam" id="PF04435">
    <property type="entry name" value="SPK"/>
    <property type="match status" value="2"/>
</dbReference>
<dbReference type="AlphaFoldDB" id="G0P3H0"/>
<evidence type="ECO:0000259" key="2">
    <source>
        <dbReference type="SMART" id="SM00583"/>
    </source>
</evidence>
<gene>
    <name evidence="3" type="ORF">CAEBREN_24367</name>
</gene>
<dbReference type="PANTHER" id="PTHR23362:SF8">
    <property type="entry name" value="SPK DOMAIN-CONTAINING PROTEIN"/>
    <property type="match status" value="1"/>
</dbReference>
<organism evidence="4">
    <name type="scientific">Caenorhabditis brenneri</name>
    <name type="common">Nematode worm</name>
    <dbReference type="NCBI Taxonomy" id="135651"/>
    <lineage>
        <taxon>Eukaryota</taxon>
        <taxon>Metazoa</taxon>
        <taxon>Ecdysozoa</taxon>
        <taxon>Nematoda</taxon>
        <taxon>Chromadorea</taxon>
        <taxon>Rhabditida</taxon>
        <taxon>Rhabditina</taxon>
        <taxon>Rhabditomorpha</taxon>
        <taxon>Rhabditoidea</taxon>
        <taxon>Rhabditidae</taxon>
        <taxon>Peloderinae</taxon>
        <taxon>Caenorhabditis</taxon>
    </lineage>
</organism>
<feature type="coiled-coil region" evidence="1">
    <location>
        <begin position="424"/>
        <end position="451"/>
    </location>
</feature>
<evidence type="ECO:0000313" key="4">
    <source>
        <dbReference type="Proteomes" id="UP000008068"/>
    </source>
</evidence>
<proteinExistence type="predicted"/>
<sequence>MPANGGSKLESDPEYIKLIYFLIERTKDAKSPLNVIGLAREYKETSGSSQKLQCLHSRIHIFRLKIHQMDSIDTETKVKMIFALSVPIDNQDFLNELRKNALVEVDERNRITKYKANDGNLELEKLENSENKWESDPKQIELMKFLIEKTKDAKSPLGIMQLAGEFKETSESSQTVGGLRWRIGKLRKQICEMDSIDTEAKVKMLFALGASINEHFLNERRSALKMSVKKELPTESSEIVTTRSGRVYVFMKSKKKSFGDEEIDHYHDSPLQKKRKTGSMSSRRIPIKQEYQDTSRTDVKSFRRYIKKELMNPIDKDIQREAPVKVEDPMEVEDVKPKFTSKLKFLEAIKSLVDSLDTPTLSRIQSKIQQKIWKTGHSNFGISNDEMIPAMDLLVARIANHSFPDLSETDKSVSFKEFLCYLKAVILNSKLEGLEGLLEKIKEKNKTLALRDKRVPVEKVASFLQDTLNNVGF</sequence>
<dbReference type="PANTHER" id="PTHR23362">
    <property type="entry name" value="L-PLASTIN-RELATED"/>
    <property type="match status" value="1"/>
</dbReference>
<dbReference type="InterPro" id="IPR053315">
    <property type="entry name" value="Peptidase_C14A"/>
</dbReference>
<feature type="domain" description="SPK" evidence="2">
    <location>
        <begin position="14"/>
        <end position="125"/>
    </location>
</feature>
<dbReference type="OMA" id="RECMENA"/>
<dbReference type="Proteomes" id="UP000008068">
    <property type="component" value="Unassembled WGS sequence"/>
</dbReference>
<dbReference type="InterPro" id="IPR006570">
    <property type="entry name" value="SPK_dom"/>
</dbReference>
<reference evidence="4" key="1">
    <citation type="submission" date="2011-07" db="EMBL/GenBank/DDBJ databases">
        <authorList>
            <consortium name="Caenorhabditis brenneri Sequencing and Analysis Consortium"/>
            <person name="Wilson R.K."/>
        </authorList>
    </citation>
    <scope>NUCLEOTIDE SEQUENCE [LARGE SCALE GENOMIC DNA]</scope>
    <source>
        <strain evidence="4">PB2801</strain>
    </source>
</reference>
<dbReference type="FunCoup" id="G0P3H0">
    <property type="interactions" value="2112"/>
</dbReference>
<evidence type="ECO:0000313" key="3">
    <source>
        <dbReference type="EMBL" id="EGT43969.1"/>
    </source>
</evidence>
<dbReference type="HOGENOM" id="CLU_032754_0_0_1"/>
<name>G0P3H0_CAEBE</name>
<dbReference type="EMBL" id="GL380043">
    <property type="protein sequence ID" value="EGT43969.1"/>
    <property type="molecule type" value="Genomic_DNA"/>
</dbReference>
<dbReference type="SMART" id="SM00583">
    <property type="entry name" value="SPK"/>
    <property type="match status" value="1"/>
</dbReference>
<evidence type="ECO:0000256" key="1">
    <source>
        <dbReference type="SAM" id="Coils"/>
    </source>
</evidence>
<keyword evidence="1" id="KW-0175">Coiled coil</keyword>
<keyword evidence="4" id="KW-1185">Reference proteome</keyword>
<dbReference type="InParanoid" id="G0P3H0"/>